<reference evidence="7" key="1">
    <citation type="submission" date="2021-01" db="EMBL/GenBank/DDBJ databases">
        <authorList>
            <person name="Corre E."/>
            <person name="Pelletier E."/>
            <person name="Niang G."/>
            <person name="Scheremetjew M."/>
            <person name="Finn R."/>
            <person name="Kale V."/>
            <person name="Holt S."/>
            <person name="Cochrane G."/>
            <person name="Meng A."/>
            <person name="Brown T."/>
            <person name="Cohen L."/>
        </authorList>
    </citation>
    <scope>NUCLEOTIDE SEQUENCE</scope>
    <source>
        <strain evidence="7">NY070348D</strain>
    </source>
</reference>
<dbReference type="InterPro" id="IPR019787">
    <property type="entry name" value="Znf_PHD-finger"/>
</dbReference>
<evidence type="ECO:0000256" key="1">
    <source>
        <dbReference type="ARBA" id="ARBA00022723"/>
    </source>
</evidence>
<dbReference type="PROSITE" id="PS50016">
    <property type="entry name" value="ZF_PHD_2"/>
    <property type="match status" value="1"/>
</dbReference>
<keyword evidence="3" id="KW-0862">Zinc</keyword>
<dbReference type="GO" id="GO:0008270">
    <property type="term" value="F:zinc ion binding"/>
    <property type="evidence" value="ECO:0007669"/>
    <property type="project" value="UniProtKB-KW"/>
</dbReference>
<keyword evidence="1" id="KW-0479">Metal-binding</keyword>
<evidence type="ECO:0000256" key="3">
    <source>
        <dbReference type="ARBA" id="ARBA00022833"/>
    </source>
</evidence>
<name>A0A7S2WGN6_9STRA</name>
<dbReference type="Gene3D" id="3.30.40.10">
    <property type="entry name" value="Zinc/RING finger domain, C3HC4 (zinc finger)"/>
    <property type="match status" value="1"/>
</dbReference>
<evidence type="ECO:0000313" key="7">
    <source>
        <dbReference type="EMBL" id="CAD9685885.1"/>
    </source>
</evidence>
<keyword evidence="2 4" id="KW-0863">Zinc-finger</keyword>
<evidence type="ECO:0000259" key="6">
    <source>
        <dbReference type="PROSITE" id="PS50016"/>
    </source>
</evidence>
<protein>
    <recommendedName>
        <fullName evidence="6">PHD-type domain-containing protein</fullName>
    </recommendedName>
</protein>
<organism evidence="7">
    <name type="scientific">Mucochytrium quahogii</name>
    <dbReference type="NCBI Taxonomy" id="96639"/>
    <lineage>
        <taxon>Eukaryota</taxon>
        <taxon>Sar</taxon>
        <taxon>Stramenopiles</taxon>
        <taxon>Bigyra</taxon>
        <taxon>Labyrinthulomycetes</taxon>
        <taxon>Thraustochytrida</taxon>
        <taxon>Thraustochytriidae</taxon>
        <taxon>Mucochytrium</taxon>
    </lineage>
</organism>
<evidence type="ECO:0000256" key="5">
    <source>
        <dbReference type="SAM" id="MobiDB-lite"/>
    </source>
</evidence>
<dbReference type="AlphaFoldDB" id="A0A7S2WGN6"/>
<evidence type="ECO:0000256" key="4">
    <source>
        <dbReference type="PROSITE-ProRule" id="PRU00146"/>
    </source>
</evidence>
<dbReference type="InterPro" id="IPR019786">
    <property type="entry name" value="Zinc_finger_PHD-type_CS"/>
</dbReference>
<evidence type="ECO:0000256" key="2">
    <source>
        <dbReference type="ARBA" id="ARBA00022771"/>
    </source>
</evidence>
<dbReference type="InterPro" id="IPR013083">
    <property type="entry name" value="Znf_RING/FYVE/PHD"/>
</dbReference>
<sequence>MTSTRGKRDRAPMKQLLPSKMARKDPIIAPPNPAVAPHRHRPNPAQDARPSSVQRRMEGQRHGPGSYEEIAKALAAALGQDGGEIQRLMGFMQVAEEACRSSEEVLGTEQVAKSEKKRVWFTCSSFHLLTTPHIGIKNSEDACFKTIRALDSANECCNKLKQQVVNGSAEDADQVKQTLNQVIEVLEPKCCGMNHYARVVGMFRSIIQHEKTQLLETPLRSLVETGIRFSLRKMFNTPVVRVNQHNKATIEEIKPDDTIVRLEFDGDQGTYEFNGDDVASLIRDALMIRHEFKGLITTTLSLEGEERLQEVKENIQFIHVYAAAHDFLNRVFIENEPVIESIRKHPTLVDSFSVCCEIATKLGMEEQAAFLIGDFTQLIKELQVEQTIVQALRMDMAAIELQQTIEWQQKPRRGKAKRKAANPKPLYELFRFPMLRSSLDPANCPQCSKLVLDNSPGGSIGCDGCDKWFHLRCLNLKKNYPKTVDMYYCPNCSNKAQNL</sequence>
<accession>A0A7S2WGN6</accession>
<feature type="region of interest" description="Disordered" evidence="5">
    <location>
        <begin position="1"/>
        <end position="64"/>
    </location>
</feature>
<dbReference type="PROSITE" id="PS01359">
    <property type="entry name" value="ZF_PHD_1"/>
    <property type="match status" value="1"/>
</dbReference>
<feature type="domain" description="PHD-type" evidence="6">
    <location>
        <begin position="441"/>
        <end position="495"/>
    </location>
</feature>
<dbReference type="SUPFAM" id="SSF57903">
    <property type="entry name" value="FYVE/PHD zinc finger"/>
    <property type="match status" value="1"/>
</dbReference>
<dbReference type="EMBL" id="HBHK01014248">
    <property type="protein sequence ID" value="CAD9685885.1"/>
    <property type="molecule type" value="Transcribed_RNA"/>
</dbReference>
<dbReference type="Pfam" id="PF00628">
    <property type="entry name" value="PHD"/>
    <property type="match status" value="1"/>
</dbReference>
<proteinExistence type="predicted"/>
<dbReference type="SMART" id="SM00249">
    <property type="entry name" value="PHD"/>
    <property type="match status" value="1"/>
</dbReference>
<dbReference type="InterPro" id="IPR001965">
    <property type="entry name" value="Znf_PHD"/>
</dbReference>
<gene>
    <name evidence="7" type="ORF">QSP1433_LOCUS8959</name>
</gene>
<dbReference type="InterPro" id="IPR011011">
    <property type="entry name" value="Znf_FYVE_PHD"/>
</dbReference>